<reference evidence="2" key="1">
    <citation type="submission" date="2023-04" db="EMBL/GenBank/DDBJ databases">
        <authorList>
            <person name="Vijverberg K."/>
            <person name="Xiong W."/>
            <person name="Schranz E."/>
        </authorList>
    </citation>
    <scope>NUCLEOTIDE SEQUENCE</scope>
</reference>
<evidence type="ECO:0000313" key="3">
    <source>
        <dbReference type="Proteomes" id="UP001177003"/>
    </source>
</evidence>
<proteinExistence type="predicted"/>
<keyword evidence="3" id="KW-1185">Reference proteome</keyword>
<protein>
    <submittedName>
        <fullName evidence="2">Uncharacterized protein</fullName>
    </submittedName>
</protein>
<gene>
    <name evidence="2" type="ORF">LSALG_LOCUS38506</name>
</gene>
<accession>A0AA35ZVT0</accession>
<dbReference type="Proteomes" id="UP001177003">
    <property type="component" value="Chromosome 8"/>
</dbReference>
<evidence type="ECO:0000256" key="1">
    <source>
        <dbReference type="SAM" id="MobiDB-lite"/>
    </source>
</evidence>
<dbReference type="AlphaFoldDB" id="A0AA35ZVT0"/>
<dbReference type="Pfam" id="PF14223">
    <property type="entry name" value="Retrotran_gag_2"/>
    <property type="match status" value="1"/>
</dbReference>
<feature type="region of interest" description="Disordered" evidence="1">
    <location>
        <begin position="15"/>
        <end position="40"/>
    </location>
</feature>
<evidence type="ECO:0000313" key="2">
    <source>
        <dbReference type="EMBL" id="CAI9299819.1"/>
    </source>
</evidence>
<sequence length="188" mass="21949">MSEFYNGLRKSFGTSFPNEDDVPRYDQGNESHASLPPPPPIVLPDPQVQWIEKINLTQALLASKHADGKPVCAHVLEMKSRIDRLRMLGVDISEMLAVYWVLRSLPDSYRVHLLLLPREGALETKLPYLPRRSRRWESQDVWLYFRIEEKKGNLMKKRAESDHEEMDFDRMDSKIGFLSCCFRVRVDC</sequence>
<name>A0AA35ZVT0_LACSI</name>
<dbReference type="EMBL" id="OX465084">
    <property type="protein sequence ID" value="CAI9299819.1"/>
    <property type="molecule type" value="Genomic_DNA"/>
</dbReference>
<organism evidence="2 3">
    <name type="scientific">Lactuca saligna</name>
    <name type="common">Willowleaf lettuce</name>
    <dbReference type="NCBI Taxonomy" id="75948"/>
    <lineage>
        <taxon>Eukaryota</taxon>
        <taxon>Viridiplantae</taxon>
        <taxon>Streptophyta</taxon>
        <taxon>Embryophyta</taxon>
        <taxon>Tracheophyta</taxon>
        <taxon>Spermatophyta</taxon>
        <taxon>Magnoliopsida</taxon>
        <taxon>eudicotyledons</taxon>
        <taxon>Gunneridae</taxon>
        <taxon>Pentapetalae</taxon>
        <taxon>asterids</taxon>
        <taxon>campanulids</taxon>
        <taxon>Asterales</taxon>
        <taxon>Asteraceae</taxon>
        <taxon>Cichorioideae</taxon>
        <taxon>Cichorieae</taxon>
        <taxon>Lactucinae</taxon>
        <taxon>Lactuca</taxon>
    </lineage>
</organism>